<feature type="coiled-coil region" evidence="1">
    <location>
        <begin position="146"/>
        <end position="173"/>
    </location>
</feature>
<evidence type="ECO:0000256" key="1">
    <source>
        <dbReference type="SAM" id="Coils"/>
    </source>
</evidence>
<dbReference type="EMBL" id="ML994646">
    <property type="protein sequence ID" value="KAF2182823.1"/>
    <property type="molecule type" value="Genomic_DNA"/>
</dbReference>
<dbReference type="Proteomes" id="UP000800200">
    <property type="component" value="Unassembled WGS sequence"/>
</dbReference>
<evidence type="ECO:0000313" key="2">
    <source>
        <dbReference type="EMBL" id="KAF2182823.1"/>
    </source>
</evidence>
<reference evidence="2" key="1">
    <citation type="journal article" date="2020" name="Stud. Mycol.">
        <title>101 Dothideomycetes genomes: a test case for predicting lifestyles and emergence of pathogens.</title>
        <authorList>
            <person name="Haridas S."/>
            <person name="Albert R."/>
            <person name="Binder M."/>
            <person name="Bloem J."/>
            <person name="Labutti K."/>
            <person name="Salamov A."/>
            <person name="Andreopoulos B."/>
            <person name="Baker S."/>
            <person name="Barry K."/>
            <person name="Bills G."/>
            <person name="Bluhm B."/>
            <person name="Cannon C."/>
            <person name="Castanera R."/>
            <person name="Culley D."/>
            <person name="Daum C."/>
            <person name="Ezra D."/>
            <person name="Gonzalez J."/>
            <person name="Henrissat B."/>
            <person name="Kuo A."/>
            <person name="Liang C."/>
            <person name="Lipzen A."/>
            <person name="Lutzoni F."/>
            <person name="Magnuson J."/>
            <person name="Mondo S."/>
            <person name="Nolan M."/>
            <person name="Ohm R."/>
            <person name="Pangilinan J."/>
            <person name="Park H.-J."/>
            <person name="Ramirez L."/>
            <person name="Alfaro M."/>
            <person name="Sun H."/>
            <person name="Tritt A."/>
            <person name="Yoshinaga Y."/>
            <person name="Zwiers L.-H."/>
            <person name="Turgeon B."/>
            <person name="Goodwin S."/>
            <person name="Spatafora J."/>
            <person name="Crous P."/>
            <person name="Grigoriev I."/>
        </authorList>
    </citation>
    <scope>NUCLEOTIDE SEQUENCE</scope>
    <source>
        <strain evidence="2">CBS 207.26</strain>
    </source>
</reference>
<proteinExistence type="predicted"/>
<dbReference type="AlphaFoldDB" id="A0A6A6DUV5"/>
<sequence>MDVLALKGVDKAHFTLWAFWIDLRRDPRYKGVSRPDKMRGLSNLCRREYLEELADTWLRFGQRWRLPDFQNWIMLGMRYQSRLLCGTKVLPFSLEFVKEVWMSIELWASGVLRAFIMYAAHEAFYPHRPPIDIFDEIWDREDGISEVRKARMKKQIQEEYDEAEERFQENLQLRLESGVAELSYEDFDYFTWYCFHLDTNTEGHRRNGPVSPTQKGISIDKERMVVVDSPMDSPLEVVEETEHLDVSDPGL</sequence>
<name>A0A6A6DUV5_9PEZI</name>
<gene>
    <name evidence="2" type="ORF">K469DRAFT_711528</name>
</gene>
<organism evidence="2 3">
    <name type="scientific">Zopfia rhizophila CBS 207.26</name>
    <dbReference type="NCBI Taxonomy" id="1314779"/>
    <lineage>
        <taxon>Eukaryota</taxon>
        <taxon>Fungi</taxon>
        <taxon>Dikarya</taxon>
        <taxon>Ascomycota</taxon>
        <taxon>Pezizomycotina</taxon>
        <taxon>Dothideomycetes</taxon>
        <taxon>Dothideomycetes incertae sedis</taxon>
        <taxon>Zopfiaceae</taxon>
        <taxon>Zopfia</taxon>
    </lineage>
</organism>
<keyword evidence="1" id="KW-0175">Coiled coil</keyword>
<keyword evidence="3" id="KW-1185">Reference proteome</keyword>
<accession>A0A6A6DUV5</accession>
<protein>
    <submittedName>
        <fullName evidence="2">Uncharacterized protein</fullName>
    </submittedName>
</protein>
<evidence type="ECO:0000313" key="3">
    <source>
        <dbReference type="Proteomes" id="UP000800200"/>
    </source>
</evidence>